<dbReference type="PANTHER" id="PTHR38471:SF2">
    <property type="entry name" value="FOUR HELIX BUNDLE PROTEIN"/>
    <property type="match status" value="1"/>
</dbReference>
<sequence length="119" mass="13835">MEKTKHFKELVVWQKSHRFVLDIYKLTKQFPKEELFGLTSQLRRSAVSVPGNIAEGYRKRTIPDKAKFLNTAQGSLDESLYYLILAGDLEYADTKALQTDLEEIARMLNAYYTTINNQR</sequence>
<dbReference type="PANTHER" id="PTHR38471">
    <property type="entry name" value="FOUR HELIX BUNDLE PROTEIN"/>
    <property type="match status" value="1"/>
</dbReference>
<accession>A0A286GHH3</accession>
<proteinExistence type="predicted"/>
<dbReference type="Pfam" id="PF05635">
    <property type="entry name" value="23S_rRNA_IVP"/>
    <property type="match status" value="1"/>
</dbReference>
<dbReference type="SUPFAM" id="SSF158446">
    <property type="entry name" value="IVS-encoded protein-like"/>
    <property type="match status" value="1"/>
</dbReference>
<protein>
    <submittedName>
        <fullName evidence="1">Four helix bundle protein</fullName>
    </submittedName>
</protein>
<organism evidence="1 2">
    <name type="scientific">Spirosoma fluviale</name>
    <dbReference type="NCBI Taxonomy" id="1597977"/>
    <lineage>
        <taxon>Bacteria</taxon>
        <taxon>Pseudomonadati</taxon>
        <taxon>Bacteroidota</taxon>
        <taxon>Cytophagia</taxon>
        <taxon>Cytophagales</taxon>
        <taxon>Cytophagaceae</taxon>
        <taxon>Spirosoma</taxon>
    </lineage>
</organism>
<dbReference type="Gene3D" id="1.20.1440.60">
    <property type="entry name" value="23S rRNA-intervening sequence"/>
    <property type="match status" value="1"/>
</dbReference>
<dbReference type="EMBL" id="OCNH01000004">
    <property type="protein sequence ID" value="SOD94932.1"/>
    <property type="molecule type" value="Genomic_DNA"/>
</dbReference>
<keyword evidence="2" id="KW-1185">Reference proteome</keyword>
<dbReference type="Proteomes" id="UP000219452">
    <property type="component" value="Unassembled WGS sequence"/>
</dbReference>
<dbReference type="NCBIfam" id="TIGR02436">
    <property type="entry name" value="four helix bundle protein"/>
    <property type="match status" value="1"/>
</dbReference>
<gene>
    <name evidence="1" type="ORF">SAMN06269250_4687</name>
</gene>
<dbReference type="AlphaFoldDB" id="A0A286GHH3"/>
<dbReference type="RefSeq" id="WP_097128910.1">
    <property type="nucleotide sequence ID" value="NZ_OCNH01000004.1"/>
</dbReference>
<reference evidence="2" key="1">
    <citation type="submission" date="2017-09" db="EMBL/GenBank/DDBJ databases">
        <authorList>
            <person name="Varghese N."/>
            <person name="Submissions S."/>
        </authorList>
    </citation>
    <scope>NUCLEOTIDE SEQUENCE [LARGE SCALE GENOMIC DNA]</scope>
    <source>
        <strain evidence="2">DSM 29961</strain>
    </source>
</reference>
<dbReference type="InterPro" id="IPR036583">
    <property type="entry name" value="23S_rRNA_IVS_sf"/>
</dbReference>
<dbReference type="OrthoDB" id="9811959at2"/>
<dbReference type="CDD" id="cd16377">
    <property type="entry name" value="23S_rRNA_IVP_like"/>
    <property type="match status" value="1"/>
</dbReference>
<name>A0A286GHH3_9BACT</name>
<evidence type="ECO:0000313" key="1">
    <source>
        <dbReference type="EMBL" id="SOD94932.1"/>
    </source>
</evidence>
<evidence type="ECO:0000313" key="2">
    <source>
        <dbReference type="Proteomes" id="UP000219452"/>
    </source>
</evidence>
<dbReference type="InterPro" id="IPR012657">
    <property type="entry name" value="23S_rRNA-intervening_sequence"/>
</dbReference>